<dbReference type="SUPFAM" id="SSF48452">
    <property type="entry name" value="TPR-like"/>
    <property type="match status" value="1"/>
</dbReference>
<dbReference type="AlphaFoldDB" id="A0A9E7HV70"/>
<name>A0A9E7HV70_9LILI</name>
<reference evidence="2" key="1">
    <citation type="submission" date="2022-05" db="EMBL/GenBank/DDBJ databases">
        <title>The Musa troglodytarum L. genome provides insights into the mechanism of non-climacteric behaviour and enrichment of carotenoids.</title>
        <authorList>
            <person name="Wang J."/>
        </authorList>
    </citation>
    <scope>NUCLEOTIDE SEQUENCE</scope>
    <source>
        <tissue evidence="2">Leaf</tissue>
    </source>
</reference>
<dbReference type="Gene3D" id="1.25.40.10">
    <property type="entry name" value="Tetratricopeptide repeat domain"/>
    <property type="match status" value="1"/>
</dbReference>
<dbReference type="Proteomes" id="UP001055439">
    <property type="component" value="Chromosome 8"/>
</dbReference>
<sequence>MEKDHGIQPLADHYTCVIDSLGRAGRLVEAEALVDKMPCIDDPVLWEVLLSACAVHGNATLAKRAAEKLFLLDPLSSAPYVLLSNIYASLGRWDDASAVRTLLNGRGVAKDRGYSWIDNKNGVRAFMVDDDLGMVNAEEQASVYGAT</sequence>
<dbReference type="OrthoDB" id="185373at2759"/>
<dbReference type="InterPro" id="IPR011990">
    <property type="entry name" value="TPR-like_helical_dom_sf"/>
</dbReference>
<organism evidence="2 3">
    <name type="scientific">Musa troglodytarum</name>
    <name type="common">fe'i banana</name>
    <dbReference type="NCBI Taxonomy" id="320322"/>
    <lineage>
        <taxon>Eukaryota</taxon>
        <taxon>Viridiplantae</taxon>
        <taxon>Streptophyta</taxon>
        <taxon>Embryophyta</taxon>
        <taxon>Tracheophyta</taxon>
        <taxon>Spermatophyta</taxon>
        <taxon>Magnoliopsida</taxon>
        <taxon>Liliopsida</taxon>
        <taxon>Zingiberales</taxon>
        <taxon>Musaceae</taxon>
        <taxon>Musa</taxon>
    </lineage>
</organism>
<keyword evidence="3" id="KW-1185">Reference proteome</keyword>
<evidence type="ECO:0000313" key="2">
    <source>
        <dbReference type="EMBL" id="URE37217.1"/>
    </source>
</evidence>
<keyword evidence="1" id="KW-0677">Repeat</keyword>
<evidence type="ECO:0000256" key="1">
    <source>
        <dbReference type="ARBA" id="ARBA00022737"/>
    </source>
</evidence>
<dbReference type="NCBIfam" id="TIGR00756">
    <property type="entry name" value="PPR"/>
    <property type="match status" value="1"/>
</dbReference>
<gene>
    <name evidence="2" type="ORF">MUK42_17724</name>
</gene>
<dbReference type="Pfam" id="PF12854">
    <property type="entry name" value="PPR_1"/>
    <property type="match status" value="1"/>
</dbReference>
<dbReference type="InterPro" id="IPR002885">
    <property type="entry name" value="PPR_rpt"/>
</dbReference>
<dbReference type="EMBL" id="CP097510">
    <property type="protein sequence ID" value="URE37217.1"/>
    <property type="molecule type" value="Genomic_DNA"/>
</dbReference>
<dbReference type="PANTHER" id="PTHR47926:SF343">
    <property type="entry name" value="PENTACOTRIPEPTIDE-REPEAT REGION OF PRORP DOMAIN-CONTAINING PROTEIN"/>
    <property type="match status" value="1"/>
</dbReference>
<evidence type="ECO:0000313" key="3">
    <source>
        <dbReference type="Proteomes" id="UP001055439"/>
    </source>
</evidence>
<dbReference type="InterPro" id="IPR046848">
    <property type="entry name" value="E_motif"/>
</dbReference>
<dbReference type="Pfam" id="PF20431">
    <property type="entry name" value="E_motif"/>
    <property type="match status" value="1"/>
</dbReference>
<proteinExistence type="predicted"/>
<dbReference type="PANTHER" id="PTHR47926">
    <property type="entry name" value="PENTATRICOPEPTIDE REPEAT-CONTAINING PROTEIN"/>
    <property type="match status" value="1"/>
</dbReference>
<dbReference type="InterPro" id="IPR046960">
    <property type="entry name" value="PPR_At4g14850-like_plant"/>
</dbReference>
<dbReference type="GO" id="GO:0009451">
    <property type="term" value="P:RNA modification"/>
    <property type="evidence" value="ECO:0007669"/>
    <property type="project" value="InterPro"/>
</dbReference>
<protein>
    <submittedName>
        <fullName evidence="2">PPR repeat</fullName>
    </submittedName>
</protein>
<dbReference type="GO" id="GO:0003723">
    <property type="term" value="F:RNA binding"/>
    <property type="evidence" value="ECO:0007669"/>
    <property type="project" value="InterPro"/>
</dbReference>
<accession>A0A9E7HV70</accession>